<evidence type="ECO:0000256" key="9">
    <source>
        <dbReference type="ARBA" id="ARBA00023170"/>
    </source>
</evidence>
<dbReference type="AlphaFoldDB" id="A0AAV5M0Y7"/>
<evidence type="ECO:0000256" key="5">
    <source>
        <dbReference type="ARBA" id="ARBA00022729"/>
    </source>
</evidence>
<evidence type="ECO:0000256" key="1">
    <source>
        <dbReference type="ARBA" id="ARBA00004479"/>
    </source>
</evidence>
<comment type="subcellular location">
    <subcellularLocation>
        <location evidence="1">Membrane</location>
        <topology evidence="1">Single-pass type I membrane protein</topology>
    </subcellularLocation>
</comment>
<evidence type="ECO:0000256" key="11">
    <source>
        <dbReference type="SAM" id="MobiDB-lite"/>
    </source>
</evidence>
<evidence type="ECO:0000256" key="8">
    <source>
        <dbReference type="ARBA" id="ARBA00023136"/>
    </source>
</evidence>
<feature type="region of interest" description="Disordered" evidence="11">
    <location>
        <begin position="351"/>
        <end position="375"/>
    </location>
</feature>
<accession>A0AAV5M0Y7</accession>
<keyword evidence="9" id="KW-0675">Receptor</keyword>
<dbReference type="EMBL" id="BPVZ01000169">
    <property type="protein sequence ID" value="GKV43444.1"/>
    <property type="molecule type" value="Genomic_DNA"/>
</dbReference>
<dbReference type="GO" id="GO:0016020">
    <property type="term" value="C:membrane"/>
    <property type="evidence" value="ECO:0007669"/>
    <property type="project" value="UniProtKB-SubCell"/>
</dbReference>
<evidence type="ECO:0000313" key="12">
    <source>
        <dbReference type="EMBL" id="GKV43444.1"/>
    </source>
</evidence>
<evidence type="ECO:0000256" key="4">
    <source>
        <dbReference type="ARBA" id="ARBA00022692"/>
    </source>
</evidence>
<evidence type="ECO:0000256" key="10">
    <source>
        <dbReference type="ARBA" id="ARBA00023180"/>
    </source>
</evidence>
<keyword evidence="3" id="KW-0433">Leucine-rich repeat</keyword>
<organism evidence="12 13">
    <name type="scientific">Rubroshorea leprosula</name>
    <dbReference type="NCBI Taxonomy" id="152421"/>
    <lineage>
        <taxon>Eukaryota</taxon>
        <taxon>Viridiplantae</taxon>
        <taxon>Streptophyta</taxon>
        <taxon>Embryophyta</taxon>
        <taxon>Tracheophyta</taxon>
        <taxon>Spermatophyta</taxon>
        <taxon>Magnoliopsida</taxon>
        <taxon>eudicotyledons</taxon>
        <taxon>Gunneridae</taxon>
        <taxon>Pentapetalae</taxon>
        <taxon>rosids</taxon>
        <taxon>malvids</taxon>
        <taxon>Malvales</taxon>
        <taxon>Dipterocarpaceae</taxon>
        <taxon>Rubroshorea</taxon>
    </lineage>
</organism>
<keyword evidence="4" id="KW-0812">Transmembrane</keyword>
<keyword evidence="7" id="KW-1133">Transmembrane helix</keyword>
<comment type="similarity">
    <text evidence="2">Belongs to the RLP family.</text>
</comment>
<reference evidence="12 13" key="1">
    <citation type="journal article" date="2021" name="Commun. Biol.">
        <title>The genome of Shorea leprosula (Dipterocarpaceae) highlights the ecological relevance of drought in aseasonal tropical rainforests.</title>
        <authorList>
            <person name="Ng K.K.S."/>
            <person name="Kobayashi M.J."/>
            <person name="Fawcett J.A."/>
            <person name="Hatakeyama M."/>
            <person name="Paape T."/>
            <person name="Ng C.H."/>
            <person name="Ang C.C."/>
            <person name="Tnah L.H."/>
            <person name="Lee C.T."/>
            <person name="Nishiyama T."/>
            <person name="Sese J."/>
            <person name="O'Brien M.J."/>
            <person name="Copetti D."/>
            <person name="Mohd Noor M.I."/>
            <person name="Ong R.C."/>
            <person name="Putra M."/>
            <person name="Sireger I.Z."/>
            <person name="Indrioko S."/>
            <person name="Kosugi Y."/>
            <person name="Izuno A."/>
            <person name="Isagi Y."/>
            <person name="Lee S.L."/>
            <person name="Shimizu K.K."/>
        </authorList>
    </citation>
    <scope>NUCLEOTIDE SEQUENCE [LARGE SCALE GENOMIC DNA]</scope>
    <source>
        <strain evidence="12">214</strain>
    </source>
</reference>
<name>A0AAV5M0Y7_9ROSI</name>
<protein>
    <submittedName>
        <fullName evidence="12">Uncharacterized protein</fullName>
    </submittedName>
</protein>
<dbReference type="Gene3D" id="3.80.10.10">
    <property type="entry name" value="Ribonuclease Inhibitor"/>
    <property type="match status" value="1"/>
</dbReference>
<comment type="caution">
    <text evidence="12">The sequence shown here is derived from an EMBL/GenBank/DDBJ whole genome shotgun (WGS) entry which is preliminary data.</text>
</comment>
<keyword evidence="10" id="KW-0325">Glycoprotein</keyword>
<evidence type="ECO:0000256" key="7">
    <source>
        <dbReference type="ARBA" id="ARBA00022989"/>
    </source>
</evidence>
<keyword evidence="8" id="KW-0472">Membrane</keyword>
<dbReference type="PANTHER" id="PTHR48063:SF29">
    <property type="entry name" value="LRR RECEPTOR-LIKE KINASE FAMILY PROTEIN"/>
    <property type="match status" value="1"/>
</dbReference>
<gene>
    <name evidence="12" type="ORF">SLEP1_g50733</name>
</gene>
<dbReference type="PANTHER" id="PTHR48063">
    <property type="entry name" value="LRR RECEPTOR-LIKE KINASE"/>
    <property type="match status" value="1"/>
</dbReference>
<keyword evidence="6" id="KW-0677">Repeat</keyword>
<dbReference type="InterPro" id="IPR001611">
    <property type="entry name" value="Leu-rich_rpt"/>
</dbReference>
<proteinExistence type="inferred from homology"/>
<dbReference type="FunFam" id="3.80.10.10:FF:000111">
    <property type="entry name" value="LRR receptor-like serine/threonine-protein kinase ERECTA"/>
    <property type="match status" value="1"/>
</dbReference>
<keyword evidence="13" id="KW-1185">Reference proteome</keyword>
<evidence type="ECO:0000313" key="13">
    <source>
        <dbReference type="Proteomes" id="UP001054252"/>
    </source>
</evidence>
<keyword evidence="5" id="KW-0732">Signal</keyword>
<sequence>MQTGHVTKLDLWMPPINLNFNDPTAFDFVSLQGTISPSLLDLKYLNYLDLSCSNFEQTPIPNFIGSFTKLEYLNLSYASFSGLVPPHLGNLSNLRYLDLPSQNLDQHILVSDLNSILGLSSLELLNLRMVSLSFALTNWLQAINTLLSLMLFRLSYCRLHDIPTTLPIVNFSSIQVIDLSSNDFNSPLPGWLFNISSLVELELSFNGFSGQIPPYGMEFNVKGQTLEFVKITNIVNLIDLSGNNLEGEIPKEILKLSTLGTLNLAWNQLVGNIPKKIGDLQLLETLDLSINYLSGPIPASMPSMTLLSHLNLSHNDLSGPIPSANRFQIFNDPSIYEGNPKLCGAPLPTNCSTHKNETPEGYTGKDRNESWSETL</sequence>
<dbReference type="InterPro" id="IPR032675">
    <property type="entry name" value="LRR_dom_sf"/>
</dbReference>
<dbReference type="Pfam" id="PF00560">
    <property type="entry name" value="LRR_1"/>
    <property type="match status" value="6"/>
</dbReference>
<dbReference type="InterPro" id="IPR046956">
    <property type="entry name" value="RLP23-like"/>
</dbReference>
<evidence type="ECO:0000256" key="3">
    <source>
        <dbReference type="ARBA" id="ARBA00022614"/>
    </source>
</evidence>
<feature type="compositionally biased region" description="Basic and acidic residues" evidence="11">
    <location>
        <begin position="354"/>
        <end position="375"/>
    </location>
</feature>
<dbReference type="SUPFAM" id="SSF52047">
    <property type="entry name" value="RNI-like"/>
    <property type="match status" value="1"/>
</dbReference>
<dbReference type="Proteomes" id="UP001054252">
    <property type="component" value="Unassembled WGS sequence"/>
</dbReference>
<evidence type="ECO:0000256" key="6">
    <source>
        <dbReference type="ARBA" id="ARBA00022737"/>
    </source>
</evidence>
<evidence type="ECO:0000256" key="2">
    <source>
        <dbReference type="ARBA" id="ARBA00009592"/>
    </source>
</evidence>